<keyword evidence="2" id="KW-1185">Reference proteome</keyword>
<evidence type="ECO:0000313" key="1">
    <source>
        <dbReference type="EMBL" id="CDL81049.1"/>
    </source>
</evidence>
<comment type="caution">
    <text evidence="1">The sequence shown here is derived from an EMBL/GenBank/DDBJ whole genome shotgun (WGS) entry which is preliminary data.</text>
</comment>
<gene>
    <name evidence="1" type="ORF">XSR1_100094</name>
</gene>
<accession>W1IRI9</accession>
<dbReference type="Proteomes" id="UP000019202">
    <property type="component" value="Unassembled WGS sequence"/>
</dbReference>
<dbReference type="AlphaFoldDB" id="W1IRI9"/>
<protein>
    <submittedName>
        <fullName evidence="1">Uncharacterized protein</fullName>
    </submittedName>
</protein>
<dbReference type="STRING" id="1427518.XSR1_100094"/>
<organism evidence="1 2">
    <name type="scientific">Xenorhabdus szentirmaii DSM 16338</name>
    <dbReference type="NCBI Taxonomy" id="1427518"/>
    <lineage>
        <taxon>Bacteria</taxon>
        <taxon>Pseudomonadati</taxon>
        <taxon>Pseudomonadota</taxon>
        <taxon>Gammaproteobacteria</taxon>
        <taxon>Enterobacterales</taxon>
        <taxon>Morganellaceae</taxon>
        <taxon>Xenorhabdus</taxon>
    </lineage>
</organism>
<proteinExistence type="predicted"/>
<dbReference type="EMBL" id="CBXF010000002">
    <property type="protein sequence ID" value="CDL81049.1"/>
    <property type="molecule type" value="Genomic_DNA"/>
</dbReference>
<sequence length="43" mass="4758">MDLSCGYLNNSLVNKNMEPLPIVVTVALLSRHFADYSSHSHSP</sequence>
<evidence type="ECO:0000313" key="2">
    <source>
        <dbReference type="Proteomes" id="UP000019202"/>
    </source>
</evidence>
<reference evidence="1" key="1">
    <citation type="submission" date="2013-11" db="EMBL/GenBank/DDBJ databases">
        <title>Draft genome sequence and annotation of the entomopathogenic bacteria, Xenorhabdus cabanillasi strain JM26 and Xenorhabdus szentirmai strain DSM 16338.</title>
        <authorList>
            <person name="Gualtieri M."/>
            <person name="Ogier J.C."/>
            <person name="Pages S."/>
            <person name="Givaudan A."/>
            <person name="Gaudriault S."/>
        </authorList>
    </citation>
    <scope>NUCLEOTIDE SEQUENCE [LARGE SCALE GENOMIC DNA]</scope>
    <source>
        <strain evidence="1">DSM 16338</strain>
    </source>
</reference>
<name>W1IRI9_9GAMM</name>